<organism evidence="7 8">
    <name type="scientific">Actinomadura fibrosa</name>
    <dbReference type="NCBI Taxonomy" id="111802"/>
    <lineage>
        <taxon>Bacteria</taxon>
        <taxon>Bacillati</taxon>
        <taxon>Actinomycetota</taxon>
        <taxon>Actinomycetes</taxon>
        <taxon>Streptosporangiales</taxon>
        <taxon>Thermomonosporaceae</taxon>
        <taxon>Actinomadura</taxon>
    </lineage>
</organism>
<gene>
    <name evidence="7" type="ORF">ACFQZM_24290</name>
</gene>
<comment type="caution">
    <text evidence="7">The sequence shown here is derived from an EMBL/GenBank/DDBJ whole genome shotgun (WGS) entry which is preliminary data.</text>
</comment>
<accession>A0ABW2XM52</accession>
<evidence type="ECO:0000256" key="2">
    <source>
        <dbReference type="ARBA" id="ARBA00023015"/>
    </source>
</evidence>
<dbReference type="InterPro" id="IPR004111">
    <property type="entry name" value="Repressor_TetR_C"/>
</dbReference>
<dbReference type="InterPro" id="IPR036271">
    <property type="entry name" value="Tet_transcr_reg_TetR-rel_C_sf"/>
</dbReference>
<dbReference type="PANTHER" id="PTHR30055:SF151">
    <property type="entry name" value="TRANSCRIPTIONAL REGULATORY PROTEIN"/>
    <property type="match status" value="1"/>
</dbReference>
<dbReference type="Gene3D" id="1.10.357.10">
    <property type="entry name" value="Tetracycline Repressor, domain 2"/>
    <property type="match status" value="1"/>
</dbReference>
<dbReference type="InterPro" id="IPR003012">
    <property type="entry name" value="Tet_transcr_reg_TetR"/>
</dbReference>
<evidence type="ECO:0000256" key="3">
    <source>
        <dbReference type="ARBA" id="ARBA00023125"/>
    </source>
</evidence>
<reference evidence="8" key="1">
    <citation type="journal article" date="2019" name="Int. J. Syst. Evol. Microbiol.">
        <title>The Global Catalogue of Microorganisms (GCM) 10K type strain sequencing project: providing services to taxonomists for standard genome sequencing and annotation.</title>
        <authorList>
            <consortium name="The Broad Institute Genomics Platform"/>
            <consortium name="The Broad Institute Genome Sequencing Center for Infectious Disease"/>
            <person name="Wu L."/>
            <person name="Ma J."/>
        </authorList>
    </citation>
    <scope>NUCLEOTIDE SEQUENCE [LARGE SCALE GENOMIC DNA]</scope>
    <source>
        <strain evidence="8">JCM 9371</strain>
    </source>
</reference>
<feature type="domain" description="HTH tetR-type" evidence="6">
    <location>
        <begin position="8"/>
        <end position="68"/>
    </location>
</feature>
<keyword evidence="1" id="KW-0678">Repressor</keyword>
<dbReference type="RefSeq" id="WP_131756826.1">
    <property type="nucleotide sequence ID" value="NZ_CAACUY010000022.1"/>
</dbReference>
<evidence type="ECO:0000259" key="6">
    <source>
        <dbReference type="PROSITE" id="PS50977"/>
    </source>
</evidence>
<protein>
    <submittedName>
        <fullName evidence="7">TetR/AcrR family transcriptional regulator C-terminal domain-containing protein</fullName>
    </submittedName>
</protein>
<dbReference type="Proteomes" id="UP001597063">
    <property type="component" value="Unassembled WGS sequence"/>
</dbReference>
<dbReference type="SUPFAM" id="SSF48498">
    <property type="entry name" value="Tetracyclin repressor-like, C-terminal domain"/>
    <property type="match status" value="1"/>
</dbReference>
<sequence>MGRPPRRLVTRDAIMRAALVLVDEHGAEALSVNRVAAALGVKGPSLYNHITGRDEVVDGIRELIVAEMTLDPSISPWTAAIDSWARSYRAAFAAHPRAVPLLAARPVRSTAALRAYSDAFALLREAGWPEGRLLPLVRAVEYFLIGSALALDDPADAVPPVAEERLPPGLRPLLQAPANHRELAFEAGLAALIRGFADELERTARS</sequence>
<keyword evidence="8" id="KW-1185">Reference proteome</keyword>
<evidence type="ECO:0000313" key="7">
    <source>
        <dbReference type="EMBL" id="MFD0687636.1"/>
    </source>
</evidence>
<dbReference type="InterPro" id="IPR001647">
    <property type="entry name" value="HTH_TetR"/>
</dbReference>
<dbReference type="Pfam" id="PF00440">
    <property type="entry name" value="TetR_N"/>
    <property type="match status" value="1"/>
</dbReference>
<dbReference type="PANTHER" id="PTHR30055">
    <property type="entry name" value="HTH-TYPE TRANSCRIPTIONAL REGULATOR RUTR"/>
    <property type="match status" value="1"/>
</dbReference>
<dbReference type="InterPro" id="IPR009057">
    <property type="entry name" value="Homeodomain-like_sf"/>
</dbReference>
<dbReference type="Pfam" id="PF02909">
    <property type="entry name" value="TetR_C_1"/>
    <property type="match status" value="1"/>
</dbReference>
<proteinExistence type="predicted"/>
<keyword evidence="2" id="KW-0805">Transcription regulation</keyword>
<feature type="DNA-binding region" description="H-T-H motif" evidence="5">
    <location>
        <begin position="31"/>
        <end position="50"/>
    </location>
</feature>
<dbReference type="PROSITE" id="PS50977">
    <property type="entry name" value="HTH_TETR_2"/>
    <property type="match status" value="1"/>
</dbReference>
<evidence type="ECO:0000256" key="5">
    <source>
        <dbReference type="PROSITE-ProRule" id="PRU00335"/>
    </source>
</evidence>
<keyword evidence="4" id="KW-0804">Transcription</keyword>
<evidence type="ECO:0000256" key="4">
    <source>
        <dbReference type="ARBA" id="ARBA00023163"/>
    </source>
</evidence>
<name>A0ABW2XM52_9ACTN</name>
<dbReference type="InterPro" id="IPR050109">
    <property type="entry name" value="HTH-type_TetR-like_transc_reg"/>
</dbReference>
<dbReference type="PRINTS" id="PR00400">
    <property type="entry name" value="TETREPRESSOR"/>
</dbReference>
<evidence type="ECO:0000256" key="1">
    <source>
        <dbReference type="ARBA" id="ARBA00022491"/>
    </source>
</evidence>
<keyword evidence="3 5" id="KW-0238">DNA-binding</keyword>
<dbReference type="EMBL" id="JBHTGP010000013">
    <property type="protein sequence ID" value="MFD0687636.1"/>
    <property type="molecule type" value="Genomic_DNA"/>
</dbReference>
<dbReference type="SUPFAM" id="SSF46689">
    <property type="entry name" value="Homeodomain-like"/>
    <property type="match status" value="1"/>
</dbReference>
<evidence type="ECO:0000313" key="8">
    <source>
        <dbReference type="Proteomes" id="UP001597063"/>
    </source>
</evidence>